<keyword evidence="2 5" id="KW-0812">Transmembrane</keyword>
<dbReference type="InterPro" id="IPR007452">
    <property type="entry name" value="TamB_C"/>
</dbReference>
<dbReference type="PANTHER" id="PTHR36985">
    <property type="entry name" value="TRANSLOCATION AND ASSEMBLY MODULE SUBUNIT TAMB"/>
    <property type="match status" value="1"/>
</dbReference>
<evidence type="ECO:0000256" key="2">
    <source>
        <dbReference type="ARBA" id="ARBA00022692"/>
    </source>
</evidence>
<evidence type="ECO:0000256" key="3">
    <source>
        <dbReference type="ARBA" id="ARBA00022989"/>
    </source>
</evidence>
<feature type="transmembrane region" description="Helical" evidence="5">
    <location>
        <begin position="21"/>
        <end position="38"/>
    </location>
</feature>
<dbReference type="Pfam" id="PF04357">
    <property type="entry name" value="TamB"/>
    <property type="match status" value="1"/>
</dbReference>
<gene>
    <name evidence="7" type="ORF">EBB59_03665</name>
</gene>
<evidence type="ECO:0000256" key="4">
    <source>
        <dbReference type="ARBA" id="ARBA00023136"/>
    </source>
</evidence>
<organism evidence="7 8">
    <name type="scientific">Solilutibacter pythonis</name>
    <dbReference type="NCBI Taxonomy" id="2483112"/>
    <lineage>
        <taxon>Bacteria</taxon>
        <taxon>Pseudomonadati</taxon>
        <taxon>Pseudomonadota</taxon>
        <taxon>Gammaproteobacteria</taxon>
        <taxon>Lysobacterales</taxon>
        <taxon>Lysobacteraceae</taxon>
        <taxon>Solilutibacter</taxon>
    </lineage>
</organism>
<reference evidence="7 8" key="1">
    <citation type="submission" date="2018-10" db="EMBL/GenBank/DDBJ databases">
        <title>Proposal of Lysobacter pythonis sp. nov. isolated from royal pythons (Python regius).</title>
        <authorList>
            <person name="Hans-Juergen B."/>
            <person name="Huptas C."/>
            <person name="Sandra B."/>
            <person name="Igor L."/>
            <person name="Joachim S."/>
            <person name="Siegfried S."/>
            <person name="Mareike W."/>
            <person name="Peter K."/>
        </authorList>
    </citation>
    <scope>NUCLEOTIDE SEQUENCE [LARGE SCALE GENOMIC DNA]</scope>
    <source>
        <strain evidence="7 8">4284/11</strain>
    </source>
</reference>
<comment type="caution">
    <text evidence="7">The sequence shown here is derived from an EMBL/GenBank/DDBJ whole genome shotgun (WGS) entry which is preliminary data.</text>
</comment>
<dbReference type="Proteomes" id="UP000275012">
    <property type="component" value="Unassembled WGS sequence"/>
</dbReference>
<evidence type="ECO:0000259" key="6">
    <source>
        <dbReference type="Pfam" id="PF04357"/>
    </source>
</evidence>
<dbReference type="GO" id="GO:0005886">
    <property type="term" value="C:plasma membrane"/>
    <property type="evidence" value="ECO:0007669"/>
    <property type="project" value="InterPro"/>
</dbReference>
<proteinExistence type="predicted"/>
<keyword evidence="4 5" id="KW-0472">Membrane</keyword>
<keyword evidence="8" id="KW-1185">Reference proteome</keyword>
<dbReference type="GO" id="GO:0009306">
    <property type="term" value="P:protein secretion"/>
    <property type="evidence" value="ECO:0007669"/>
    <property type="project" value="InterPro"/>
</dbReference>
<dbReference type="PANTHER" id="PTHR36985:SF1">
    <property type="entry name" value="TRANSLOCATION AND ASSEMBLY MODULE SUBUNIT TAMB"/>
    <property type="match status" value="1"/>
</dbReference>
<dbReference type="AlphaFoldDB" id="A0A3M2I3U3"/>
<dbReference type="EMBL" id="RFLY01000004">
    <property type="protein sequence ID" value="RMH93882.1"/>
    <property type="molecule type" value="Genomic_DNA"/>
</dbReference>
<evidence type="ECO:0000256" key="1">
    <source>
        <dbReference type="ARBA" id="ARBA00004167"/>
    </source>
</evidence>
<sequence length="1280" mass="136398">MAQLRQLRRRRRVKYAIRSGLGTLLLVAAGLALVWWLISTLAGRDLLLAQIKARLPANASFDWQRAEGPVRGPMTLHGVRFSWVACADDDFDVNTMAMALCKDKRTTLFTASRLMLHPRLNALLGRRLRLEALEVAGATLDLAKDDKPFELPKWPEVLPRIEPPLAIEAGRVRIAGLKVSGAGEPTIDIHTLDGSLVAESGLLTVRALDADTDRGRFRIHGSYAPGDDYATDLTATAVFPAPAGQTAGRIGLIARGNLEKMDVFIGGRAPAPLQGQLTLRAPDMRAAESGQARWTLYLHSAGLNPAVFTGERGDAAPMAFTLRGDGAGGRANVHGEWSQDGQRIVLRPSKLRLEAQTLHAAPLVVDALGGRLALNGQGTFKADAASFKFAGNARGLQWADTRGEVQVRGDGDFGIAGTREAWAVIGKAALKRDRQQADVVLDGRGDARGLTLKSLTATMPEGRLDANGRIDWNPALQWKIDADLAGFDPGYFVPDFKGAVRGQLASNGQLDAQSRLSADVDLRNLGGQLRGRALGGRGQLRIRGEEYAGDLALTLGRSRLDARGRYGQRIDIDARFSPLRLDDLLPSAQGVLNGQIKLAGPRNAFNIDADLTGRGLRYGDYRAESLSARGRLPWRGVGGDLRLDASGIQAGLAFDSLRAQAAGAVENLRLDAQASGELGRLQLNGTARRRGQNWSGTLGAFDFAPARGATWRLETPIRYAQSGRTFSLSQGCFGSSAGGSLCAGGQWPGRGIRLEGRGLPLMLATPYLPEREDKKPWLLDGNLDLDAQLRPAGNAWAGTAEVRSAAGGLKLGNRQTDALMTYRQLKLSARFDPRRLSAELDTGISDNGALKARIATGWDEFAPLTGQLDLDMRELSWLEAFVPDLVDPSGSVTGLVMLSGTRGNPALGGHAQLLNLRAEVPAYGLVLTQGNLTMRAQPDGNAHLSGSVRSGAGILNLNGTLGWRGQDTPVVLNVKGQNVLLSDTRDLHAVVDPDVTVKIQADQPMEVSGAVAIPRARMDLERLDDGVSHSPDVVVLDPANPHRTKGGGMLLDLTLAIGDDVRMRGFGLDGQLGGSLRVRAQPGTEMRASGSLSVEGKYNAYGQKLAIDRGRLSWSNDPVANPLLDLSAKRVIGDVSAGIRVKGRASAPQAEVWSNPAMDQSEALSYLALGRSLSSASSAEGRQINAASAALNAGGTLLASQLATKIGFDDAGVIQSSTLGGSVFGVGKYLSPRVYVGYGVSLLGTGQVLTLKYLLRKGFDISIESSTVENKGSVNWRKEK</sequence>
<comment type="subcellular location">
    <subcellularLocation>
        <location evidence="1">Membrane</location>
        <topology evidence="1">Single-pass membrane protein</topology>
    </subcellularLocation>
</comment>
<evidence type="ECO:0000313" key="7">
    <source>
        <dbReference type="EMBL" id="RMH93882.1"/>
    </source>
</evidence>
<name>A0A3M2I3U3_9GAMM</name>
<keyword evidence="3 5" id="KW-1133">Transmembrane helix</keyword>
<evidence type="ECO:0000313" key="8">
    <source>
        <dbReference type="Proteomes" id="UP000275012"/>
    </source>
</evidence>
<evidence type="ECO:0000256" key="5">
    <source>
        <dbReference type="SAM" id="Phobius"/>
    </source>
</evidence>
<dbReference type="OrthoDB" id="5555605at2"/>
<accession>A0A3M2I3U3</accession>
<dbReference type="GO" id="GO:0097347">
    <property type="term" value="C:TAM protein secretion complex"/>
    <property type="evidence" value="ECO:0007669"/>
    <property type="project" value="TreeGrafter"/>
</dbReference>
<feature type="domain" description="Translocation and assembly module TamB C-terminal" evidence="6">
    <location>
        <begin position="950"/>
        <end position="1279"/>
    </location>
</feature>
<protein>
    <submittedName>
        <fullName evidence="7">Translocation/assembly module TamB</fullName>
    </submittedName>
</protein>